<dbReference type="AlphaFoldDB" id="A0A179FTX4"/>
<dbReference type="PANTHER" id="PTHR38793">
    <property type="entry name" value="SLATT_FUNGAL DOMAIN-CONTAINING PROTEIN-RELATED"/>
    <property type="match status" value="1"/>
</dbReference>
<sequence length="281" mass="30137">MSKAPKGGPMSTDIPVLPPIPLSSPSQDGPRKNSTKGKGRESIPTERDPALPISHEPNGHQKVVAHRFLSSGEWAVIAGGIGGVKDGESHKPAHPTHWLWPPLGMPPGLYREVVSHKYRFYFLFHLTSVLRLTLLILQLFIGAALTALGSMSLKDGKPITILAAINTLIAGFLALLHNSGLPDRYRNDMAGFEEIEDHIKEVLNSSIAPAGQTADQVLAECFDLFRQAKATVAVNMPASYASKQILSAKKQSKTGSQRSTNSGSLTANRNAEGSRLNGGPL</sequence>
<feature type="transmembrane region" description="Helical" evidence="2">
    <location>
        <begin position="120"/>
        <end position="147"/>
    </location>
</feature>
<dbReference type="InterPro" id="IPR041622">
    <property type="entry name" value="SLATT_fungi"/>
</dbReference>
<dbReference type="KEGG" id="pchm:VFPPC_15913"/>
<feature type="compositionally biased region" description="Basic and acidic residues" evidence="1">
    <location>
        <begin position="38"/>
        <end position="49"/>
    </location>
</feature>
<evidence type="ECO:0000313" key="4">
    <source>
        <dbReference type="EMBL" id="OAQ69062.1"/>
    </source>
</evidence>
<keyword evidence="2" id="KW-0472">Membrane</keyword>
<evidence type="ECO:0000256" key="2">
    <source>
        <dbReference type="SAM" id="Phobius"/>
    </source>
</evidence>
<evidence type="ECO:0000313" key="5">
    <source>
        <dbReference type="Proteomes" id="UP000078397"/>
    </source>
</evidence>
<name>A0A179FTX4_METCM</name>
<protein>
    <submittedName>
        <fullName evidence="4">C6 transcription factor</fullName>
    </submittedName>
</protein>
<keyword evidence="2" id="KW-0812">Transmembrane</keyword>
<feature type="region of interest" description="Disordered" evidence="1">
    <location>
        <begin position="247"/>
        <end position="281"/>
    </location>
</feature>
<evidence type="ECO:0000256" key="1">
    <source>
        <dbReference type="SAM" id="MobiDB-lite"/>
    </source>
</evidence>
<dbReference type="OrthoDB" id="5398270at2759"/>
<dbReference type="RefSeq" id="XP_018145912.1">
    <property type="nucleotide sequence ID" value="XM_018293666.1"/>
</dbReference>
<dbReference type="NCBIfam" id="NF033635">
    <property type="entry name" value="SLATT_fungal"/>
    <property type="match status" value="1"/>
</dbReference>
<comment type="caution">
    <text evidence="4">The sequence shown here is derived from an EMBL/GenBank/DDBJ whole genome shotgun (WGS) entry which is preliminary data.</text>
</comment>
<dbReference type="Pfam" id="PF18142">
    <property type="entry name" value="SLATT_fungal"/>
    <property type="match status" value="1"/>
</dbReference>
<dbReference type="EMBL" id="LSBJ02000003">
    <property type="protein sequence ID" value="OAQ69062.1"/>
    <property type="molecule type" value="Genomic_DNA"/>
</dbReference>
<feature type="transmembrane region" description="Helical" evidence="2">
    <location>
        <begin position="159"/>
        <end position="176"/>
    </location>
</feature>
<keyword evidence="5" id="KW-1185">Reference proteome</keyword>
<accession>A0A179FTX4</accession>
<organism evidence="4 5">
    <name type="scientific">Pochonia chlamydosporia 170</name>
    <dbReference type="NCBI Taxonomy" id="1380566"/>
    <lineage>
        <taxon>Eukaryota</taxon>
        <taxon>Fungi</taxon>
        <taxon>Dikarya</taxon>
        <taxon>Ascomycota</taxon>
        <taxon>Pezizomycotina</taxon>
        <taxon>Sordariomycetes</taxon>
        <taxon>Hypocreomycetidae</taxon>
        <taxon>Hypocreales</taxon>
        <taxon>Clavicipitaceae</taxon>
        <taxon>Pochonia</taxon>
    </lineage>
</organism>
<keyword evidence="2" id="KW-1133">Transmembrane helix</keyword>
<proteinExistence type="predicted"/>
<evidence type="ECO:0000259" key="3">
    <source>
        <dbReference type="Pfam" id="PF18142"/>
    </source>
</evidence>
<dbReference type="GeneID" id="28857660"/>
<feature type="region of interest" description="Disordered" evidence="1">
    <location>
        <begin position="1"/>
        <end position="57"/>
    </location>
</feature>
<reference evidence="4 5" key="1">
    <citation type="journal article" date="2016" name="PLoS Pathog.">
        <title>Biosynthesis of antibiotic leucinostatins in bio-control fungus Purpureocillium lilacinum and their inhibition on phytophthora revealed by genome mining.</title>
        <authorList>
            <person name="Wang G."/>
            <person name="Liu Z."/>
            <person name="Lin R."/>
            <person name="Li E."/>
            <person name="Mao Z."/>
            <person name="Ling J."/>
            <person name="Yang Y."/>
            <person name="Yin W.B."/>
            <person name="Xie B."/>
        </authorList>
    </citation>
    <scope>NUCLEOTIDE SEQUENCE [LARGE SCALE GENOMIC DNA]</scope>
    <source>
        <strain evidence="4">170</strain>
    </source>
</reference>
<feature type="domain" description="SMODS and SLOG-associating 2TM effector" evidence="3">
    <location>
        <begin position="113"/>
        <end position="231"/>
    </location>
</feature>
<dbReference type="PANTHER" id="PTHR38793:SF1">
    <property type="entry name" value="SMODS AND SLOG-ASSOCIATING 2TM EFFECTOR DOMAIN-CONTAINING PROTEIN"/>
    <property type="match status" value="1"/>
</dbReference>
<dbReference type="Proteomes" id="UP000078397">
    <property type="component" value="Unassembled WGS sequence"/>
</dbReference>
<feature type="compositionally biased region" description="Polar residues" evidence="1">
    <location>
        <begin position="253"/>
        <end position="271"/>
    </location>
</feature>
<gene>
    <name evidence="4" type="ORF">VFPPC_15913</name>
</gene>